<dbReference type="GO" id="GO:0016480">
    <property type="term" value="P:negative regulation of transcription by RNA polymerase III"/>
    <property type="evidence" value="ECO:0007669"/>
    <property type="project" value="UniProtKB-UniRule"/>
</dbReference>
<dbReference type="AlphaFoldDB" id="H2AWV5"/>
<protein>
    <recommendedName>
        <fullName evidence="1">Repressor of RNA polymerase III transcription MAF1</fullName>
    </recommendedName>
</protein>
<comment type="similarity">
    <text evidence="1">Belongs to the MAF1 family.</text>
</comment>
<dbReference type="STRING" id="1071382.H2AWV5"/>
<dbReference type="GeneID" id="13884323"/>
<sequence length="378" mass="43174">MKFIDELDIERVNQTLNFETSDCKITGSCDIFTTKPVASDKKLYKTIDHHLETILQENESYKAALQQQKISNEGSDVLGSPASESSDHNRRDSVSFWEQKRRMSITEPFNSNANNNSFNNLNGQYFKSSKLNEQNLKELVMSSDSGHMSPSSVESLPHDRKMSRTSSSSTIKSNKQKSHSLSQARRPSLNDSNLKINIGPFGPINEPASRRTFAYLIAILNASYPDHDFSLLEPNDFTRSSLKSFISKFENSLYSLGKQPEEVVWDVINSHMTLADCKVYLYNPAKSFLEDEPGYLWSIMGFLFNKKRKRVAFIYLICSRLKNTMSNGISVDFENYDFSANPKRKLVIDYDDPLENEYDLTNDENAIVDESDDEFLIN</sequence>
<keyword evidence="1" id="KW-0804">Transcription</keyword>
<evidence type="ECO:0000313" key="4">
    <source>
        <dbReference type="Proteomes" id="UP000005220"/>
    </source>
</evidence>
<dbReference type="PANTHER" id="PTHR22504:SF0">
    <property type="entry name" value="REPRESSOR OF RNA POLYMERASE III TRANSCRIPTION MAF1 HOMOLOG"/>
    <property type="match status" value="1"/>
</dbReference>
<dbReference type="KEGG" id="kaf:KAFR_0F02580"/>
<dbReference type="InterPro" id="IPR038564">
    <property type="entry name" value="Maf1_sf"/>
</dbReference>
<proteinExistence type="inferred from homology"/>
<dbReference type="GO" id="GO:0000994">
    <property type="term" value="F:RNA polymerase III core binding"/>
    <property type="evidence" value="ECO:0007669"/>
    <property type="project" value="EnsemblFungi"/>
</dbReference>
<keyword evidence="4" id="KW-1185">Reference proteome</keyword>
<dbReference type="GO" id="GO:0005737">
    <property type="term" value="C:cytoplasm"/>
    <property type="evidence" value="ECO:0007669"/>
    <property type="project" value="EnsemblFungi"/>
</dbReference>
<feature type="compositionally biased region" description="Low complexity" evidence="2">
    <location>
        <begin position="142"/>
        <end position="152"/>
    </location>
</feature>
<keyword evidence="1" id="KW-0678">Repressor</keyword>
<reference evidence="3 4" key="1">
    <citation type="journal article" date="2011" name="Proc. Natl. Acad. Sci. U.S.A.">
        <title>Evolutionary erosion of yeast sex chromosomes by mating-type switching accidents.</title>
        <authorList>
            <person name="Gordon J.L."/>
            <person name="Armisen D."/>
            <person name="Proux-Wera E."/>
            <person name="Oheigeartaigh S.S."/>
            <person name="Byrne K.P."/>
            <person name="Wolfe K.H."/>
        </authorList>
    </citation>
    <scope>NUCLEOTIDE SEQUENCE [LARGE SCALE GENOMIC DNA]</scope>
    <source>
        <strain evidence="4">ATCC 22294 / BCRC 22015 / CBS 2517 / CECT 1963 / NBRC 1671 / NRRL Y-8276</strain>
    </source>
</reference>
<feature type="compositionally biased region" description="Basic and acidic residues" evidence="2">
    <location>
        <begin position="85"/>
        <end position="94"/>
    </location>
</feature>
<keyword evidence="1" id="KW-0539">Nucleus</keyword>
<name>H2AWV5_KAZAF</name>
<evidence type="ECO:0000313" key="3">
    <source>
        <dbReference type="EMBL" id="CCF58855.1"/>
    </source>
</evidence>
<accession>H2AWV5</accession>
<dbReference type="Proteomes" id="UP000005220">
    <property type="component" value="Chromosome 6"/>
</dbReference>
<dbReference type="FunCoup" id="H2AWV5">
    <property type="interactions" value="134"/>
</dbReference>
<organism evidence="3 4">
    <name type="scientific">Kazachstania africana (strain ATCC 22294 / BCRC 22015 / CBS 2517 / CECT 1963 / NBRC 1671 / NRRL Y-8276)</name>
    <name type="common">Yeast</name>
    <name type="synonym">Kluyveromyces africanus</name>
    <dbReference type="NCBI Taxonomy" id="1071382"/>
    <lineage>
        <taxon>Eukaryota</taxon>
        <taxon>Fungi</taxon>
        <taxon>Dikarya</taxon>
        <taxon>Ascomycota</taxon>
        <taxon>Saccharomycotina</taxon>
        <taxon>Saccharomycetes</taxon>
        <taxon>Saccharomycetales</taxon>
        <taxon>Saccharomycetaceae</taxon>
        <taxon>Kazachstania</taxon>
    </lineage>
</organism>
<dbReference type="GO" id="GO:0005730">
    <property type="term" value="C:nucleolus"/>
    <property type="evidence" value="ECO:0007669"/>
    <property type="project" value="EnsemblFungi"/>
</dbReference>
<evidence type="ECO:0000256" key="1">
    <source>
        <dbReference type="PIRNR" id="PIRNR037240"/>
    </source>
</evidence>
<dbReference type="Pfam" id="PF09174">
    <property type="entry name" value="Maf1"/>
    <property type="match status" value="1"/>
</dbReference>
<dbReference type="EMBL" id="HE650826">
    <property type="protein sequence ID" value="CCF58855.1"/>
    <property type="molecule type" value="Genomic_DNA"/>
</dbReference>
<keyword evidence="1" id="KW-0805">Transcription regulation</keyword>
<feature type="compositionally biased region" description="Polar residues" evidence="2">
    <location>
        <begin position="179"/>
        <end position="192"/>
    </location>
</feature>
<gene>
    <name evidence="3" type="primary">KAFR0F02580</name>
    <name evidence="3" type="ORF">KAFR_0F02580</name>
</gene>
<evidence type="ECO:0000256" key="2">
    <source>
        <dbReference type="SAM" id="MobiDB-lite"/>
    </source>
</evidence>
<dbReference type="RefSeq" id="XP_003957990.1">
    <property type="nucleotide sequence ID" value="XM_003957941.1"/>
</dbReference>
<dbReference type="eggNOG" id="KOG3104">
    <property type="taxonomic scope" value="Eukaryota"/>
</dbReference>
<dbReference type="Gene3D" id="3.40.1000.50">
    <property type="entry name" value="Repressor of RNA polymerase III transcription Maf1"/>
    <property type="match status" value="2"/>
</dbReference>
<comment type="subcellular location">
    <subcellularLocation>
        <location evidence="1">Nucleus</location>
    </subcellularLocation>
</comment>
<dbReference type="InParanoid" id="H2AWV5"/>
<feature type="region of interest" description="Disordered" evidence="2">
    <location>
        <begin position="142"/>
        <end position="192"/>
    </location>
</feature>
<comment type="function">
    <text evidence="1">Mediator of diverse signals that repress RNA polymerase III transcription. Inhibits the de novo assembly of TFIIIB onto DNA.</text>
</comment>
<dbReference type="HOGENOM" id="CLU_037043_2_1_1"/>
<dbReference type="PIRSF" id="PIRSF037240">
    <property type="entry name" value="RNA_polIII_Trep_MAF1"/>
    <property type="match status" value="1"/>
</dbReference>
<dbReference type="OrthoDB" id="277029at2759"/>
<dbReference type="InterPro" id="IPR015257">
    <property type="entry name" value="Maf1"/>
</dbReference>
<dbReference type="PANTHER" id="PTHR22504">
    <property type="entry name" value="REPRESSOR OF RNA POLYMERASE III TRANSCRIPTION MAF1"/>
    <property type="match status" value="1"/>
</dbReference>
<feature type="compositionally biased region" description="Low complexity" evidence="2">
    <location>
        <begin position="164"/>
        <end position="173"/>
    </location>
</feature>
<feature type="region of interest" description="Disordered" evidence="2">
    <location>
        <begin position="73"/>
        <end position="94"/>
    </location>
</feature>